<gene>
    <name evidence="2" type="primary">g7450</name>
    <name evidence="2" type="ORF">VP750_LOCUS6377</name>
</gene>
<reference evidence="2 3" key="1">
    <citation type="submission" date="2024-06" db="EMBL/GenBank/DDBJ databases">
        <authorList>
            <person name="Kraege A."/>
            <person name="Thomma B."/>
        </authorList>
    </citation>
    <scope>NUCLEOTIDE SEQUENCE [LARGE SCALE GENOMIC DNA]</scope>
</reference>
<dbReference type="EMBL" id="CAXHTA020000011">
    <property type="protein sequence ID" value="CAL5224718.1"/>
    <property type="molecule type" value="Genomic_DNA"/>
</dbReference>
<dbReference type="Pfam" id="PF05477">
    <property type="entry name" value="SURF2"/>
    <property type="match status" value="1"/>
</dbReference>
<name>A0ABP1FXX6_9CHLO</name>
<keyword evidence="3" id="KW-1185">Reference proteome</keyword>
<sequence>MEGSIKGHEQNFSIQPDGRCKCLLNGHVFPNNPQAVASFISGRRYRQICESDGGIEKGTALQGYEPYLTQSRNFTDRLFCRLTCRLLKRDVKAVKKYVEGRRFQQTKELHEKGEHELMSEPDVESDEEGQHADASEQTGQIADGSSPSPCDSMEESMETENLRAEDGSRSSQAVDLKTDVAKRQQRVRPPRPKRQKHADAE</sequence>
<protein>
    <submittedName>
        <fullName evidence="2">G7450 protein</fullName>
    </submittedName>
</protein>
<feature type="compositionally biased region" description="Basic residues" evidence="1">
    <location>
        <begin position="183"/>
        <end position="201"/>
    </location>
</feature>
<dbReference type="Proteomes" id="UP001497392">
    <property type="component" value="Unassembled WGS sequence"/>
</dbReference>
<dbReference type="PANTHER" id="PTHR34348:SF1">
    <property type="entry name" value="SURFEIT LOCUS PROTEIN 2"/>
    <property type="match status" value="1"/>
</dbReference>
<dbReference type="PANTHER" id="PTHR34348">
    <property type="entry name" value="SURFEIT LOCUS PROTEIN 2"/>
    <property type="match status" value="1"/>
</dbReference>
<proteinExistence type="predicted"/>
<dbReference type="InterPro" id="IPR008833">
    <property type="entry name" value="Surf2"/>
</dbReference>
<feature type="region of interest" description="Disordered" evidence="1">
    <location>
        <begin position="106"/>
        <end position="201"/>
    </location>
</feature>
<feature type="compositionally biased region" description="Basic and acidic residues" evidence="1">
    <location>
        <begin position="106"/>
        <end position="118"/>
    </location>
</feature>
<evidence type="ECO:0000313" key="3">
    <source>
        <dbReference type="Proteomes" id="UP001497392"/>
    </source>
</evidence>
<evidence type="ECO:0000313" key="2">
    <source>
        <dbReference type="EMBL" id="CAL5224718.1"/>
    </source>
</evidence>
<accession>A0ABP1FXX6</accession>
<comment type="caution">
    <text evidence="2">The sequence shown here is derived from an EMBL/GenBank/DDBJ whole genome shotgun (WGS) entry which is preliminary data.</text>
</comment>
<organism evidence="2 3">
    <name type="scientific">Coccomyxa viridis</name>
    <dbReference type="NCBI Taxonomy" id="1274662"/>
    <lineage>
        <taxon>Eukaryota</taxon>
        <taxon>Viridiplantae</taxon>
        <taxon>Chlorophyta</taxon>
        <taxon>core chlorophytes</taxon>
        <taxon>Trebouxiophyceae</taxon>
        <taxon>Trebouxiophyceae incertae sedis</taxon>
        <taxon>Coccomyxaceae</taxon>
        <taxon>Coccomyxa</taxon>
    </lineage>
</organism>
<feature type="compositionally biased region" description="Polar residues" evidence="1">
    <location>
        <begin position="135"/>
        <end position="149"/>
    </location>
</feature>
<evidence type="ECO:0000256" key="1">
    <source>
        <dbReference type="SAM" id="MobiDB-lite"/>
    </source>
</evidence>